<keyword evidence="1" id="KW-0472">Membrane</keyword>
<evidence type="ECO:0000256" key="1">
    <source>
        <dbReference type="SAM" id="Phobius"/>
    </source>
</evidence>
<sequence>MIGRLAGTHGVGEIIGRINKTKIKDENGQALLFTAIFLVIFVVCFLGVFNIGQLVTQKMKMQNAVDAAAQTAALWQARGLNLEGHLNAAQEALYWSYVGALAILQPEIAAKVWQTSSKITKIQEKIVQQFPYYAMASAFSIARKNGADFAYPVNKLNPKIACTLGIKKTNKIPLIKNAFTIYALDVPKYWAPQEKKGPYVTFLAYKKTKGLIGIELFQMKNSGMWTIASAKPKYKYEMVAPQGKVKAGWRAILMPVRLQGEKR</sequence>
<keyword evidence="1" id="KW-1133">Transmembrane helix</keyword>
<protein>
    <recommendedName>
        <fullName evidence="2">Putative Flp pilus-assembly TadG-like N-terminal domain-containing protein</fullName>
    </recommendedName>
</protein>
<dbReference type="InterPro" id="IPR028087">
    <property type="entry name" value="Tad_N"/>
</dbReference>
<evidence type="ECO:0000313" key="3">
    <source>
        <dbReference type="EMBL" id="OIN98085.1"/>
    </source>
</evidence>
<dbReference type="AlphaFoldDB" id="A0A1J4SIJ7"/>
<dbReference type="Pfam" id="PF13400">
    <property type="entry name" value="Tad"/>
    <property type="match status" value="1"/>
</dbReference>
<dbReference type="STRING" id="1817893.AUJ66_01575"/>
<gene>
    <name evidence="3" type="ORF">AUJ66_01575</name>
</gene>
<feature type="domain" description="Putative Flp pilus-assembly TadG-like N-terminal" evidence="2">
    <location>
        <begin position="28"/>
        <end position="73"/>
    </location>
</feature>
<dbReference type="Proteomes" id="UP000182278">
    <property type="component" value="Unassembled WGS sequence"/>
</dbReference>
<organism evidence="3 4">
    <name type="scientific">Candidatus Desantisbacteria bacterium CG1_02_38_46</name>
    <dbReference type="NCBI Taxonomy" id="1817893"/>
    <lineage>
        <taxon>Bacteria</taxon>
        <taxon>Candidatus Desantisiibacteriota</taxon>
    </lineage>
</organism>
<feature type="transmembrane region" description="Helical" evidence="1">
    <location>
        <begin position="30"/>
        <end position="51"/>
    </location>
</feature>
<keyword evidence="1" id="KW-0812">Transmembrane</keyword>
<accession>A0A1J4SIJ7</accession>
<dbReference type="EMBL" id="MNUO01000024">
    <property type="protein sequence ID" value="OIN98085.1"/>
    <property type="molecule type" value="Genomic_DNA"/>
</dbReference>
<evidence type="ECO:0000259" key="2">
    <source>
        <dbReference type="Pfam" id="PF13400"/>
    </source>
</evidence>
<reference evidence="3 4" key="1">
    <citation type="journal article" date="2016" name="Environ. Microbiol.">
        <title>Genomic resolution of a cold subsurface aquifer community provides metabolic insights for novel microbes adapted to high CO concentrations.</title>
        <authorList>
            <person name="Probst A.J."/>
            <person name="Castelle C.J."/>
            <person name="Singh A."/>
            <person name="Brown C.T."/>
            <person name="Anantharaman K."/>
            <person name="Sharon I."/>
            <person name="Hug L.A."/>
            <person name="Burstein D."/>
            <person name="Emerson J.B."/>
            <person name="Thomas B.C."/>
            <person name="Banfield J.F."/>
        </authorList>
    </citation>
    <scope>NUCLEOTIDE SEQUENCE [LARGE SCALE GENOMIC DNA]</scope>
    <source>
        <strain evidence="3">CG1_02_38_46</strain>
    </source>
</reference>
<proteinExistence type="predicted"/>
<comment type="caution">
    <text evidence="3">The sequence shown here is derived from an EMBL/GenBank/DDBJ whole genome shotgun (WGS) entry which is preliminary data.</text>
</comment>
<evidence type="ECO:0000313" key="4">
    <source>
        <dbReference type="Proteomes" id="UP000182278"/>
    </source>
</evidence>
<name>A0A1J4SIJ7_9BACT</name>